<dbReference type="AlphaFoldDB" id="A0A371HJV7"/>
<gene>
    <name evidence="1" type="ORF">CR513_13375</name>
</gene>
<dbReference type="InterPro" id="IPR043502">
    <property type="entry name" value="DNA/RNA_pol_sf"/>
</dbReference>
<evidence type="ECO:0000313" key="2">
    <source>
        <dbReference type="Proteomes" id="UP000257109"/>
    </source>
</evidence>
<name>A0A371HJV7_MUCPR</name>
<comment type="caution">
    <text evidence="1">The sequence shown here is derived from an EMBL/GenBank/DDBJ whole genome shotgun (WGS) entry which is preliminary data.</text>
</comment>
<organism evidence="1 2">
    <name type="scientific">Mucuna pruriens</name>
    <name type="common">Velvet bean</name>
    <name type="synonym">Dolichos pruriens</name>
    <dbReference type="NCBI Taxonomy" id="157652"/>
    <lineage>
        <taxon>Eukaryota</taxon>
        <taxon>Viridiplantae</taxon>
        <taxon>Streptophyta</taxon>
        <taxon>Embryophyta</taxon>
        <taxon>Tracheophyta</taxon>
        <taxon>Spermatophyta</taxon>
        <taxon>Magnoliopsida</taxon>
        <taxon>eudicotyledons</taxon>
        <taxon>Gunneridae</taxon>
        <taxon>Pentapetalae</taxon>
        <taxon>rosids</taxon>
        <taxon>fabids</taxon>
        <taxon>Fabales</taxon>
        <taxon>Fabaceae</taxon>
        <taxon>Papilionoideae</taxon>
        <taxon>50 kb inversion clade</taxon>
        <taxon>NPAAA clade</taxon>
        <taxon>indigoferoid/millettioid clade</taxon>
        <taxon>Phaseoleae</taxon>
        <taxon>Mucuna</taxon>
    </lineage>
</organism>
<protein>
    <submittedName>
        <fullName evidence="1">Uncharacterized protein</fullName>
    </submittedName>
</protein>
<keyword evidence="2" id="KW-1185">Reference proteome</keyword>
<accession>A0A371HJV7</accession>
<evidence type="ECO:0000313" key="1">
    <source>
        <dbReference type="EMBL" id="RDY03081.1"/>
    </source>
</evidence>
<proteinExistence type="predicted"/>
<reference evidence="1" key="1">
    <citation type="submission" date="2018-05" db="EMBL/GenBank/DDBJ databases">
        <title>Draft genome of Mucuna pruriens seed.</title>
        <authorList>
            <person name="Nnadi N.E."/>
            <person name="Vos R."/>
            <person name="Hasami M.H."/>
            <person name="Devisetty U.K."/>
            <person name="Aguiy J.C."/>
        </authorList>
    </citation>
    <scope>NUCLEOTIDE SEQUENCE [LARGE SCALE GENOMIC DNA]</scope>
    <source>
        <strain evidence="1">JCA_2017</strain>
    </source>
</reference>
<feature type="non-terminal residue" evidence="1">
    <location>
        <position position="1"/>
    </location>
</feature>
<dbReference type="EMBL" id="QJKJ01002389">
    <property type="protein sequence ID" value="RDY03081.1"/>
    <property type="molecule type" value="Genomic_DNA"/>
</dbReference>
<dbReference type="Proteomes" id="UP000257109">
    <property type="component" value="Unassembled WGS sequence"/>
</dbReference>
<dbReference type="SUPFAM" id="SSF56672">
    <property type="entry name" value="DNA/RNA polymerases"/>
    <property type="match status" value="1"/>
</dbReference>
<sequence length="76" mass="8906">MTNFLSQRPYPCLFPSKRLVILTPRNCLVDRYKTTFCIPNAQYQQKAILFGLKVTLSLFQEFMTKIFQLILNSSLI</sequence>